<dbReference type="Proteomes" id="UP001303046">
    <property type="component" value="Unassembled WGS sequence"/>
</dbReference>
<organism evidence="1 2">
    <name type="scientific">Necator americanus</name>
    <name type="common">Human hookworm</name>
    <dbReference type="NCBI Taxonomy" id="51031"/>
    <lineage>
        <taxon>Eukaryota</taxon>
        <taxon>Metazoa</taxon>
        <taxon>Ecdysozoa</taxon>
        <taxon>Nematoda</taxon>
        <taxon>Chromadorea</taxon>
        <taxon>Rhabditida</taxon>
        <taxon>Rhabditina</taxon>
        <taxon>Rhabditomorpha</taxon>
        <taxon>Strongyloidea</taxon>
        <taxon>Ancylostomatidae</taxon>
        <taxon>Bunostominae</taxon>
        <taxon>Necator</taxon>
    </lineage>
</organism>
<keyword evidence="2" id="KW-1185">Reference proteome</keyword>
<gene>
    <name evidence="1" type="primary">Necator_chrIV.g14644</name>
    <name evidence="1" type="ORF">RB195_001349</name>
</gene>
<sequence length="120" mass="12658">MVEPANGIGTMASFPRTAAMSGAKGGPILIATATAAAHASTCATAMGSRPFWVDYSYHNRQDYIMLECVLALLQAPDVESTLFACFAPDPLRSLAADLTATPDVALALESIYASPFWTSR</sequence>
<evidence type="ECO:0000313" key="2">
    <source>
        <dbReference type="Proteomes" id="UP001303046"/>
    </source>
</evidence>
<proteinExistence type="predicted"/>
<accession>A0ABR1DDW6</accession>
<protein>
    <submittedName>
        <fullName evidence="1">Uncharacterized protein</fullName>
    </submittedName>
</protein>
<dbReference type="EMBL" id="JAVFWL010000004">
    <property type="protein sequence ID" value="KAK6748678.1"/>
    <property type="molecule type" value="Genomic_DNA"/>
</dbReference>
<evidence type="ECO:0000313" key="1">
    <source>
        <dbReference type="EMBL" id="KAK6748678.1"/>
    </source>
</evidence>
<reference evidence="1 2" key="1">
    <citation type="submission" date="2023-08" db="EMBL/GenBank/DDBJ databases">
        <title>A Necator americanus chromosomal reference genome.</title>
        <authorList>
            <person name="Ilik V."/>
            <person name="Petrzelkova K.J."/>
            <person name="Pardy F."/>
            <person name="Fuh T."/>
            <person name="Niatou-Singa F.S."/>
            <person name="Gouil Q."/>
            <person name="Baker L."/>
            <person name="Ritchie M.E."/>
            <person name="Jex A.R."/>
            <person name="Gazzola D."/>
            <person name="Li H."/>
            <person name="Toshio Fujiwara R."/>
            <person name="Zhan B."/>
            <person name="Aroian R.V."/>
            <person name="Pafco B."/>
            <person name="Schwarz E.M."/>
        </authorList>
    </citation>
    <scope>NUCLEOTIDE SEQUENCE [LARGE SCALE GENOMIC DNA]</scope>
    <source>
        <strain evidence="1 2">Aroian</strain>
        <tissue evidence="1">Whole animal</tissue>
    </source>
</reference>
<name>A0ABR1DDW6_NECAM</name>
<comment type="caution">
    <text evidence="1">The sequence shown here is derived from an EMBL/GenBank/DDBJ whole genome shotgun (WGS) entry which is preliminary data.</text>
</comment>